<sequence length="238" mass="27462">MLDHVKQIALSLLRDKYSSCDIGILAGSFVRGENTETSDLDIVLIDDSYTVSFRESFYYETYPIECFVHNRTTLYDFIESDCKRARPSLLRMVSEGIILKDDGSAKQLQEELTSRLKQGPIMWTEDELLYKRYMLTDVLDDFKGTMSRKEGIFIAAKLAEMLHEFILRMNKQWIGTGKWIYRALNTFDPLVARNLAHALDSYYLEGKKEQLIAITEEWLDVYGGAVFEGFQLGSISKK</sequence>
<evidence type="ECO:0000313" key="2">
    <source>
        <dbReference type="Proteomes" id="UP000581688"/>
    </source>
</evidence>
<dbReference type="RefSeq" id="WP_174497104.1">
    <property type="nucleotide sequence ID" value="NZ_CADDWK010000011.1"/>
</dbReference>
<protein>
    <submittedName>
        <fullName evidence="1">Putative nucleotidyltransferase</fullName>
    </submittedName>
</protein>
<accession>A0A841Q7N6</accession>
<evidence type="ECO:0000313" key="1">
    <source>
        <dbReference type="EMBL" id="MBB6454408.1"/>
    </source>
</evidence>
<name>A0A841Q7N6_9BACI</name>
<keyword evidence="1" id="KW-0808">Transferase</keyword>
<dbReference type="GO" id="GO:0016740">
    <property type="term" value="F:transferase activity"/>
    <property type="evidence" value="ECO:0007669"/>
    <property type="project" value="UniProtKB-KW"/>
</dbReference>
<organism evidence="1 2">
    <name type="scientific">Salirhabdus euzebyi</name>
    <dbReference type="NCBI Taxonomy" id="394506"/>
    <lineage>
        <taxon>Bacteria</taxon>
        <taxon>Bacillati</taxon>
        <taxon>Bacillota</taxon>
        <taxon>Bacilli</taxon>
        <taxon>Bacillales</taxon>
        <taxon>Bacillaceae</taxon>
        <taxon>Salirhabdus</taxon>
    </lineage>
</organism>
<gene>
    <name evidence="1" type="ORF">HNQ94_002890</name>
</gene>
<dbReference type="CDD" id="cd05403">
    <property type="entry name" value="NT_KNTase_like"/>
    <property type="match status" value="1"/>
</dbReference>
<dbReference type="Gene3D" id="3.30.460.10">
    <property type="entry name" value="Beta Polymerase, domain 2"/>
    <property type="match status" value="1"/>
</dbReference>
<dbReference type="EMBL" id="JACHGH010000009">
    <property type="protein sequence ID" value="MBB6454408.1"/>
    <property type="molecule type" value="Genomic_DNA"/>
</dbReference>
<reference evidence="1 2" key="1">
    <citation type="submission" date="2020-08" db="EMBL/GenBank/DDBJ databases">
        <title>Genomic Encyclopedia of Type Strains, Phase IV (KMG-IV): sequencing the most valuable type-strain genomes for metagenomic binning, comparative biology and taxonomic classification.</title>
        <authorList>
            <person name="Goeker M."/>
        </authorList>
    </citation>
    <scope>NUCLEOTIDE SEQUENCE [LARGE SCALE GENOMIC DNA]</scope>
    <source>
        <strain evidence="1 2">DSM 19612</strain>
    </source>
</reference>
<dbReference type="SUPFAM" id="SSF81301">
    <property type="entry name" value="Nucleotidyltransferase"/>
    <property type="match status" value="1"/>
</dbReference>
<comment type="caution">
    <text evidence="1">The sequence shown here is derived from an EMBL/GenBank/DDBJ whole genome shotgun (WGS) entry which is preliminary data.</text>
</comment>
<dbReference type="Proteomes" id="UP000581688">
    <property type="component" value="Unassembled WGS sequence"/>
</dbReference>
<keyword evidence="2" id="KW-1185">Reference proteome</keyword>
<dbReference type="InterPro" id="IPR043519">
    <property type="entry name" value="NT_sf"/>
</dbReference>
<proteinExistence type="predicted"/>
<dbReference type="AlphaFoldDB" id="A0A841Q7N6"/>